<comment type="caution">
    <text evidence="1">The sequence shown here is derived from an EMBL/GenBank/DDBJ whole genome shotgun (WGS) entry which is preliminary data.</text>
</comment>
<protein>
    <submittedName>
        <fullName evidence="1">Uncharacterized protein</fullName>
    </submittedName>
</protein>
<evidence type="ECO:0000313" key="2">
    <source>
        <dbReference type="Proteomes" id="UP000649617"/>
    </source>
</evidence>
<gene>
    <name evidence="1" type="ORF">SPIL2461_LOCUS9047</name>
</gene>
<dbReference type="AlphaFoldDB" id="A0A812QBQ7"/>
<reference evidence="1" key="1">
    <citation type="submission" date="2021-02" db="EMBL/GenBank/DDBJ databases">
        <authorList>
            <person name="Dougan E. K."/>
            <person name="Rhodes N."/>
            <person name="Thang M."/>
            <person name="Chan C."/>
        </authorList>
    </citation>
    <scope>NUCLEOTIDE SEQUENCE</scope>
</reference>
<feature type="non-terminal residue" evidence="1">
    <location>
        <position position="1"/>
    </location>
</feature>
<proteinExistence type="predicted"/>
<organism evidence="1 2">
    <name type="scientific">Symbiodinium pilosum</name>
    <name type="common">Dinoflagellate</name>
    <dbReference type="NCBI Taxonomy" id="2952"/>
    <lineage>
        <taxon>Eukaryota</taxon>
        <taxon>Sar</taxon>
        <taxon>Alveolata</taxon>
        <taxon>Dinophyceae</taxon>
        <taxon>Suessiales</taxon>
        <taxon>Symbiodiniaceae</taxon>
        <taxon>Symbiodinium</taxon>
    </lineage>
</organism>
<sequence>MNVFGPFIPVRSCAQLGSVVPLFASLRLDFTLSLADMTTMGSVLPVRSRCQPGFMLSTFSSVRFGPALPALDFVNLGSTSSVGTIRSSLISDGSDSTYLKISS</sequence>
<name>A0A812QBQ7_SYMPI</name>
<evidence type="ECO:0000313" key="1">
    <source>
        <dbReference type="EMBL" id="CAE7372967.1"/>
    </source>
</evidence>
<accession>A0A812QBQ7</accession>
<dbReference type="EMBL" id="CAJNIZ010015435">
    <property type="protein sequence ID" value="CAE7372967.1"/>
    <property type="molecule type" value="Genomic_DNA"/>
</dbReference>
<keyword evidence="2" id="KW-1185">Reference proteome</keyword>
<dbReference type="Proteomes" id="UP000649617">
    <property type="component" value="Unassembled WGS sequence"/>
</dbReference>